<evidence type="ECO:0000259" key="1">
    <source>
        <dbReference type="Pfam" id="PF00248"/>
    </source>
</evidence>
<name>A0A0C2JS93_THEKT</name>
<reference evidence="2 3" key="1">
    <citation type="journal article" date="2014" name="Genome Biol. Evol.">
        <title>The genome of the myxosporean Thelohanellus kitauei shows adaptations to nutrient acquisition within its fish host.</title>
        <authorList>
            <person name="Yang Y."/>
            <person name="Xiong J."/>
            <person name="Zhou Z."/>
            <person name="Huo F."/>
            <person name="Miao W."/>
            <person name="Ran C."/>
            <person name="Liu Y."/>
            <person name="Zhang J."/>
            <person name="Feng J."/>
            <person name="Wang M."/>
            <person name="Wang M."/>
            <person name="Wang L."/>
            <person name="Yao B."/>
        </authorList>
    </citation>
    <scope>NUCLEOTIDE SEQUENCE [LARGE SCALE GENOMIC DNA]</scope>
    <source>
        <strain evidence="2">Wuqing</strain>
    </source>
</reference>
<dbReference type="OrthoDB" id="416253at2759"/>
<comment type="caution">
    <text evidence="2">The sequence shown here is derived from an EMBL/GenBank/DDBJ whole genome shotgun (WGS) entry which is preliminary data.</text>
</comment>
<dbReference type="EMBL" id="JWZT01001302">
    <property type="protein sequence ID" value="KII72308.1"/>
    <property type="molecule type" value="Genomic_DNA"/>
</dbReference>
<evidence type="ECO:0000313" key="3">
    <source>
        <dbReference type="Proteomes" id="UP000031668"/>
    </source>
</evidence>
<dbReference type="CDD" id="cd19071">
    <property type="entry name" value="AKR_AKR1-5-like"/>
    <property type="match status" value="1"/>
</dbReference>
<dbReference type="PRINTS" id="PR00069">
    <property type="entry name" value="ALDKETRDTASE"/>
</dbReference>
<dbReference type="Gene3D" id="3.20.20.100">
    <property type="entry name" value="NADP-dependent oxidoreductase domain"/>
    <property type="match status" value="1"/>
</dbReference>
<dbReference type="GO" id="GO:0016491">
    <property type="term" value="F:oxidoreductase activity"/>
    <property type="evidence" value="ECO:0007669"/>
    <property type="project" value="InterPro"/>
</dbReference>
<dbReference type="Proteomes" id="UP000031668">
    <property type="component" value="Unassembled WGS sequence"/>
</dbReference>
<dbReference type="Pfam" id="PF00248">
    <property type="entry name" value="Aldo_ket_red"/>
    <property type="match status" value="1"/>
</dbReference>
<dbReference type="PROSITE" id="PS00062">
    <property type="entry name" value="ALDOKETO_REDUCTASE_2"/>
    <property type="match status" value="1"/>
</dbReference>
<sequence>MPMIGFGTWQIPKESAQSLVETAIKVGYNHIDCAHLYENEAEIGKVFSTIPDRKDLYIVSKLWSNDHFTHRVAPACQKTLENLKLDYLDVYLIHTPFRFSEQNQPLYCKKEWVLETWREMVKLKESGKAKRIGVSNFTTTKLQWLLDEGEKPENNQVELHPYLPQNKLLRFCKENRIEITAYSPLDSPHTKNQIADTTLPGIPQFLTTR</sequence>
<dbReference type="InterPro" id="IPR018170">
    <property type="entry name" value="Aldo/ket_reductase_CS"/>
</dbReference>
<dbReference type="InterPro" id="IPR020471">
    <property type="entry name" value="AKR"/>
</dbReference>
<dbReference type="OMA" id="HELINFC"/>
<organism evidence="2 3">
    <name type="scientific">Thelohanellus kitauei</name>
    <name type="common">Myxosporean</name>
    <dbReference type="NCBI Taxonomy" id="669202"/>
    <lineage>
        <taxon>Eukaryota</taxon>
        <taxon>Metazoa</taxon>
        <taxon>Cnidaria</taxon>
        <taxon>Myxozoa</taxon>
        <taxon>Myxosporea</taxon>
        <taxon>Bivalvulida</taxon>
        <taxon>Platysporina</taxon>
        <taxon>Myxobolidae</taxon>
        <taxon>Thelohanellus</taxon>
    </lineage>
</organism>
<gene>
    <name evidence="2" type="ORF">RF11_10111</name>
</gene>
<dbReference type="SUPFAM" id="SSF51430">
    <property type="entry name" value="NAD(P)-linked oxidoreductase"/>
    <property type="match status" value="1"/>
</dbReference>
<accession>A0A0C2JS93</accession>
<evidence type="ECO:0000313" key="2">
    <source>
        <dbReference type="EMBL" id="KII72308.1"/>
    </source>
</evidence>
<dbReference type="AlphaFoldDB" id="A0A0C2JS93"/>
<keyword evidence="3" id="KW-1185">Reference proteome</keyword>
<protein>
    <submittedName>
        <fullName evidence="2">Aldo-keto reductase family 4 member C9</fullName>
    </submittedName>
</protein>
<feature type="domain" description="NADP-dependent oxidoreductase" evidence="1">
    <location>
        <begin position="4"/>
        <end position="188"/>
    </location>
</feature>
<dbReference type="InterPro" id="IPR023210">
    <property type="entry name" value="NADP_OxRdtase_dom"/>
</dbReference>
<proteinExistence type="predicted"/>
<dbReference type="PANTHER" id="PTHR11732">
    <property type="entry name" value="ALDO/KETO REDUCTASE"/>
    <property type="match status" value="1"/>
</dbReference>
<dbReference type="InterPro" id="IPR036812">
    <property type="entry name" value="NAD(P)_OxRdtase_dom_sf"/>
</dbReference>